<feature type="disulfide bond" evidence="7">
    <location>
        <begin position="75"/>
        <end position="89"/>
    </location>
</feature>
<dbReference type="SUPFAM" id="SSF53955">
    <property type="entry name" value="Lysozyme-like"/>
    <property type="match status" value="2"/>
</dbReference>
<keyword evidence="3 7" id="KW-0147">Chitin-binding</keyword>
<dbReference type="Pfam" id="PF00182">
    <property type="entry name" value="Glyco_hydro_19"/>
    <property type="match status" value="2"/>
</dbReference>
<comment type="caution">
    <text evidence="9">The sequence shown here is derived from an EMBL/GenBank/DDBJ whole genome shotgun (WGS) entry which is preliminary data.</text>
</comment>
<dbReference type="PROSITE" id="PS00773">
    <property type="entry name" value="CHITINASE_19_1"/>
    <property type="match status" value="1"/>
</dbReference>
<evidence type="ECO:0000256" key="2">
    <source>
        <dbReference type="ARBA" id="ARBA00009373"/>
    </source>
</evidence>
<evidence type="ECO:0000256" key="3">
    <source>
        <dbReference type="ARBA" id="ARBA00022669"/>
    </source>
</evidence>
<evidence type="ECO:0000256" key="6">
    <source>
        <dbReference type="ARBA" id="ARBA00023157"/>
    </source>
</evidence>
<dbReference type="PROSITE" id="PS50941">
    <property type="entry name" value="CHIT_BIND_I_2"/>
    <property type="match status" value="2"/>
</dbReference>
<feature type="domain" description="Chitin-binding type-1" evidence="8">
    <location>
        <begin position="712"/>
        <end position="755"/>
    </location>
</feature>
<feature type="disulfide bond" evidence="7">
    <location>
        <begin position="70"/>
        <end position="82"/>
    </location>
</feature>
<evidence type="ECO:0000256" key="1">
    <source>
        <dbReference type="ARBA" id="ARBA00003102"/>
    </source>
</evidence>
<dbReference type="CDD" id="cd00035">
    <property type="entry name" value="ChtBD1"/>
    <property type="match status" value="2"/>
</dbReference>
<dbReference type="PROSITE" id="PS00774">
    <property type="entry name" value="CHITINASE_19_2"/>
    <property type="match status" value="1"/>
</dbReference>
<evidence type="ECO:0000256" key="5">
    <source>
        <dbReference type="ARBA" id="ARBA00023024"/>
    </source>
</evidence>
<feature type="domain" description="Chitin-binding type-1" evidence="8">
    <location>
        <begin position="58"/>
        <end position="101"/>
    </location>
</feature>
<evidence type="ECO:0000313" key="9">
    <source>
        <dbReference type="EMBL" id="GJT69903.1"/>
    </source>
</evidence>
<dbReference type="SUPFAM" id="SSF57016">
    <property type="entry name" value="Plant lectins/antimicrobial peptides"/>
    <property type="match status" value="2"/>
</dbReference>
<dbReference type="EMBL" id="BQNB010018031">
    <property type="protein sequence ID" value="GJT69903.1"/>
    <property type="molecule type" value="Genomic_DNA"/>
</dbReference>
<feature type="disulfide bond" evidence="7">
    <location>
        <begin position="729"/>
        <end position="743"/>
    </location>
</feature>
<dbReference type="Pfam" id="PF00187">
    <property type="entry name" value="Chitin_bind_1"/>
    <property type="match status" value="2"/>
</dbReference>
<dbReference type="InterPro" id="IPR000726">
    <property type="entry name" value="Glyco_hydro_19_cat"/>
</dbReference>
<evidence type="ECO:0000313" key="10">
    <source>
        <dbReference type="Proteomes" id="UP001151760"/>
    </source>
</evidence>
<keyword evidence="6 7" id="KW-1015">Disulfide bond</keyword>
<protein>
    <submittedName>
        <fullName evidence="9">Chitin-binding, type 1 protein</fullName>
    </submittedName>
</protein>
<keyword evidence="5" id="KW-0119">Carbohydrate metabolism</keyword>
<sequence length="870" mass="95375">MPRGRKPNRERAEKQKRDWFKLPSDVMRNILYRVGVIDILENAQKVCTAWLLVATVSAQDCGTQGGNRPCTNGNCCSQYGFCGNTPAHCSPANKCQSQCSGSGTTPTPGPGTGGDVASIVTSSIFDQMLKYRNDPRCHANGFYSYSAFFNAASNYNGFGTTGSVDDRKRELAAFFAQTSHETTGGWPTAPDGQFAWGYCFVREQDQTNNYCDSPAWPCPQSYFGRGPIQLSHNYNYGLFGRTINTDLINNPDLLATDPTISFRSAIWFWMTPQDNKPSSHAVITGSWSPSAADRSAGRISGYGVITNIINGGLECGKGQNDKVEDRIGFYRRYCSILGMALPVQNINHSAFRSMFEKEKLSGNNFNDWFARLKLVLRVEKKMHVIEQPLPPAPEAGAEPNIVAQWTALYDAHTEIACLMLGSMTPELHRQFELHYPYDMIQELRSMFEKQAGVEKFDLIQSFHACKQEEGALSFEWAFTKDFVGFYEKGLPKKAETPQVMMIKSGKIQKANKKSLNAKGKNKGCAHPAKEMPATPLVRSVGHWKRMLCVSCELQKKEEVQVGSASSFREITIHDGQYVWVLSILPPAQNLGLNAIADAGFKNDRVDTRVSILGYVFVLNGALVDLAKKRRAPSKVPLQWLGIVPTINEPLNMYCDNSAAVHYANEPGSRILKVHTDNNLADPFTKALSNRKLTQHARGMGLRPAILVATVSAQDCGTQGGNRPCTNGNCCSQYGFCGNTPAHCSPANKCQSQCSGSGTTPTPGPGTGGDVASIVTSSIFDQMLKWMALTEPDGQFAWGIASLEYTAADRSAGRISGYGVITNIINGGLECGKGQNDKVEDRIGFYRGYCSILGVSPGDNLDCYNQTPFNQ</sequence>
<name>A0ABQ5G3Z7_9ASTR</name>
<dbReference type="InterPro" id="IPR036861">
    <property type="entry name" value="Endochitinase-like_sf"/>
</dbReference>
<organism evidence="9 10">
    <name type="scientific">Tanacetum coccineum</name>
    <dbReference type="NCBI Taxonomy" id="301880"/>
    <lineage>
        <taxon>Eukaryota</taxon>
        <taxon>Viridiplantae</taxon>
        <taxon>Streptophyta</taxon>
        <taxon>Embryophyta</taxon>
        <taxon>Tracheophyta</taxon>
        <taxon>Spermatophyta</taxon>
        <taxon>Magnoliopsida</taxon>
        <taxon>eudicotyledons</taxon>
        <taxon>Gunneridae</taxon>
        <taxon>Pentapetalae</taxon>
        <taxon>asterids</taxon>
        <taxon>campanulids</taxon>
        <taxon>Asterales</taxon>
        <taxon>Asteraceae</taxon>
        <taxon>Asteroideae</taxon>
        <taxon>Anthemideae</taxon>
        <taxon>Anthemidinae</taxon>
        <taxon>Tanacetum</taxon>
    </lineage>
</organism>
<feature type="disulfide bond" evidence="7">
    <location>
        <begin position="61"/>
        <end position="76"/>
    </location>
</feature>
<gene>
    <name evidence="9" type="ORF">Tco_1029189</name>
</gene>
<comment type="similarity">
    <text evidence="2">Belongs to the glycosyl hydrolase 19 family. Chitinase class I subfamily.</text>
</comment>
<reference evidence="9" key="1">
    <citation type="journal article" date="2022" name="Int. J. Mol. Sci.">
        <title>Draft Genome of Tanacetum Coccineum: Genomic Comparison of Closely Related Tanacetum-Family Plants.</title>
        <authorList>
            <person name="Yamashiro T."/>
            <person name="Shiraishi A."/>
            <person name="Nakayama K."/>
            <person name="Satake H."/>
        </authorList>
    </citation>
    <scope>NUCLEOTIDE SEQUENCE</scope>
</reference>
<dbReference type="CDD" id="cd00325">
    <property type="entry name" value="chitinase_GH19"/>
    <property type="match status" value="2"/>
</dbReference>
<feature type="disulfide bond" evidence="7">
    <location>
        <begin position="715"/>
        <end position="730"/>
    </location>
</feature>
<keyword evidence="10" id="KW-1185">Reference proteome</keyword>
<comment type="function">
    <text evidence="1">Defense against chitin-containing fungal pathogens.</text>
</comment>
<evidence type="ECO:0000259" key="8">
    <source>
        <dbReference type="PROSITE" id="PS50941"/>
    </source>
</evidence>
<dbReference type="Proteomes" id="UP001151760">
    <property type="component" value="Unassembled WGS sequence"/>
</dbReference>
<dbReference type="Gene3D" id="3.30.20.10">
    <property type="entry name" value="Endochitinase, domain 2"/>
    <property type="match status" value="1"/>
</dbReference>
<keyword evidence="5" id="KW-0146">Chitin degradation</keyword>
<dbReference type="PANTHER" id="PTHR22595">
    <property type="entry name" value="CHITINASE-RELATED"/>
    <property type="match status" value="1"/>
</dbReference>
<reference evidence="9" key="2">
    <citation type="submission" date="2022-01" db="EMBL/GenBank/DDBJ databases">
        <authorList>
            <person name="Yamashiro T."/>
            <person name="Shiraishi A."/>
            <person name="Satake H."/>
            <person name="Nakayama K."/>
        </authorList>
    </citation>
    <scope>NUCLEOTIDE SEQUENCE</scope>
</reference>
<proteinExistence type="inferred from homology"/>
<evidence type="ECO:0000256" key="4">
    <source>
        <dbReference type="ARBA" id="ARBA00022821"/>
    </source>
</evidence>
<keyword evidence="5" id="KW-0624">Polysaccharide degradation</keyword>
<dbReference type="InterPro" id="IPR023346">
    <property type="entry name" value="Lysozyme-like_dom_sf"/>
</dbReference>
<dbReference type="CDD" id="cd22164">
    <property type="entry name" value="F-box_AtSKIP19-like"/>
    <property type="match status" value="1"/>
</dbReference>
<dbReference type="InterPro" id="IPR001002">
    <property type="entry name" value="Chitin-bd_1"/>
</dbReference>
<keyword evidence="4" id="KW-0611">Plant defense</keyword>
<dbReference type="PANTHER" id="PTHR22595:SF79">
    <property type="entry name" value="CHITINASE 12"/>
    <property type="match status" value="1"/>
</dbReference>
<accession>A0ABQ5G3Z7</accession>
<dbReference type="Gene3D" id="3.30.60.10">
    <property type="entry name" value="Endochitinase-like"/>
    <property type="match status" value="2"/>
</dbReference>
<feature type="disulfide bond" evidence="7">
    <location>
        <begin position="749"/>
        <end position="753"/>
    </location>
</feature>
<feature type="disulfide bond" evidence="7">
    <location>
        <begin position="724"/>
        <end position="736"/>
    </location>
</feature>
<dbReference type="Gene3D" id="1.10.530.10">
    <property type="match status" value="2"/>
</dbReference>
<evidence type="ECO:0000256" key="7">
    <source>
        <dbReference type="PROSITE-ProRule" id="PRU00261"/>
    </source>
</evidence>
<dbReference type="SMART" id="SM00270">
    <property type="entry name" value="ChtBD1"/>
    <property type="match status" value="2"/>
</dbReference>
<feature type="disulfide bond" evidence="7">
    <location>
        <begin position="95"/>
        <end position="99"/>
    </location>
</feature>